<dbReference type="InterPro" id="IPR003615">
    <property type="entry name" value="HNH_nuc"/>
</dbReference>
<dbReference type="Gene3D" id="1.10.30.50">
    <property type="match status" value="1"/>
</dbReference>
<dbReference type="Pfam" id="PF01844">
    <property type="entry name" value="HNH"/>
    <property type="match status" value="1"/>
</dbReference>
<dbReference type="SMART" id="SM00507">
    <property type="entry name" value="HNHc"/>
    <property type="match status" value="1"/>
</dbReference>
<evidence type="ECO:0000259" key="2">
    <source>
        <dbReference type="SMART" id="SM00507"/>
    </source>
</evidence>
<evidence type="ECO:0000313" key="3">
    <source>
        <dbReference type="EMBL" id="MBA1834152.1"/>
    </source>
</evidence>
<gene>
    <name evidence="3" type="ORF">HMC16_00120</name>
</gene>
<comment type="caution">
    <text evidence="3">The sequence shown here is derived from an EMBL/GenBank/DDBJ whole genome shotgun (WGS) entry which is preliminary data.</text>
</comment>
<keyword evidence="3" id="KW-0540">Nuclease</keyword>
<feature type="region of interest" description="Disordered" evidence="1">
    <location>
        <begin position="62"/>
        <end position="111"/>
    </location>
</feature>
<name>A0A838CGZ8_9CORY</name>
<dbReference type="EMBL" id="JABFEE010000001">
    <property type="protein sequence ID" value="MBA1834152.1"/>
    <property type="molecule type" value="Genomic_DNA"/>
</dbReference>
<dbReference type="Proteomes" id="UP000581408">
    <property type="component" value="Unassembled WGS sequence"/>
</dbReference>
<evidence type="ECO:0000313" key="4">
    <source>
        <dbReference type="Proteomes" id="UP000581408"/>
    </source>
</evidence>
<feature type="domain" description="HNH nuclease" evidence="2">
    <location>
        <begin position="4"/>
        <end position="57"/>
    </location>
</feature>
<evidence type="ECO:0000256" key="1">
    <source>
        <dbReference type="SAM" id="MobiDB-lite"/>
    </source>
</evidence>
<dbReference type="GO" id="GO:0003676">
    <property type="term" value="F:nucleic acid binding"/>
    <property type="evidence" value="ECO:0007669"/>
    <property type="project" value="InterPro"/>
</dbReference>
<reference evidence="3 4" key="1">
    <citation type="submission" date="2020-05" db="EMBL/GenBank/DDBJ databases">
        <title>Descriptions of Corynebacterium xxxx sp. nov., Corynebacterium yyyy sp. nov. and Corynebacterium zzzz sp. nov.</title>
        <authorList>
            <person name="Zhang G."/>
        </authorList>
    </citation>
    <scope>NUCLEOTIDE SEQUENCE [LARGE SCALE GENOMIC DNA]</scope>
    <source>
        <strain evidence="4">zg-915</strain>
    </source>
</reference>
<keyword evidence="3" id="KW-0378">Hydrolase</keyword>
<dbReference type="GO" id="GO:0004519">
    <property type="term" value="F:endonuclease activity"/>
    <property type="evidence" value="ECO:0007669"/>
    <property type="project" value="UniProtKB-KW"/>
</dbReference>
<accession>A0A838CGZ8</accession>
<dbReference type="AlphaFoldDB" id="A0A838CGZ8"/>
<proteinExistence type="predicted"/>
<keyword evidence="3" id="KW-0255">Endonuclease</keyword>
<protein>
    <submittedName>
        <fullName evidence="3">HNH endonuclease</fullName>
    </submittedName>
</protein>
<dbReference type="CDD" id="cd00085">
    <property type="entry name" value="HNHc"/>
    <property type="match status" value="1"/>
</dbReference>
<dbReference type="InterPro" id="IPR002711">
    <property type="entry name" value="HNH"/>
</dbReference>
<organism evidence="3 4">
    <name type="scientific">Corynebacterium wankanglinii</name>
    <dbReference type="NCBI Taxonomy" id="2735136"/>
    <lineage>
        <taxon>Bacteria</taxon>
        <taxon>Bacillati</taxon>
        <taxon>Actinomycetota</taxon>
        <taxon>Actinomycetes</taxon>
        <taxon>Mycobacteriales</taxon>
        <taxon>Corynebacteriaceae</taxon>
        <taxon>Corynebacterium</taxon>
    </lineage>
</organism>
<feature type="compositionally biased region" description="Basic residues" evidence="1">
    <location>
        <begin position="67"/>
        <end position="77"/>
    </location>
</feature>
<dbReference type="GO" id="GO:0008270">
    <property type="term" value="F:zinc ion binding"/>
    <property type="evidence" value="ECO:0007669"/>
    <property type="project" value="InterPro"/>
</dbReference>
<sequence length="111" mass="11924">MAKPLRDRVMRRDRRKCQIQGADCEGVAQEIDHIVPDFEGGTDELSNLRAVCRRCHAEKTQAEARRARARLGRRRPPASRPGSIAGAAPGGPPPPGPACTGDIGPPAVYGF</sequence>